<accession>A0A415PBN5</accession>
<reference evidence="1 2" key="1">
    <citation type="submission" date="2018-08" db="EMBL/GenBank/DDBJ databases">
        <title>A genome reference for cultivated species of the human gut microbiota.</title>
        <authorList>
            <person name="Zou Y."/>
            <person name="Xue W."/>
            <person name="Luo G."/>
        </authorList>
    </citation>
    <scope>NUCLEOTIDE SEQUENCE [LARGE SCALE GENOMIC DNA]</scope>
    <source>
        <strain evidence="1 2">AF35-6BH</strain>
    </source>
</reference>
<comment type="caution">
    <text evidence="1">The sequence shown here is derived from an EMBL/GenBank/DDBJ whole genome shotgun (WGS) entry which is preliminary data.</text>
</comment>
<evidence type="ECO:0000313" key="2">
    <source>
        <dbReference type="Proteomes" id="UP000284868"/>
    </source>
</evidence>
<name>A0A415PBN5_9FIRM</name>
<sequence length="314" mass="37298">MAAIAYITDKNMIDFHRLNGNHTINFWKPSTSKKISNLKQGDLLFFLAKGTERGKQKEKGLMGYGKFQKSYTMSFQAMWSKYEIQNGYATRDGLEEAICKVTKNHRLPNMLNCLQLEEVVFFQYPIYLSEIGMQVSNKLESYLYIDKEDLYNTDRILKIANQFGVDVWSKVFEQEHMHDFKKDAQIQIIHNIYEVIKSNYYSTYEEARLAHFIQDYQKHHTNTQAIRNSKTEFIEIREDRLWICLPCLINASEIQKKLQYIIGHYMLYSSYIKNSGYEKEIQPFIIFDKEIDEELKRHLHNLQINYQVISTPLE</sequence>
<gene>
    <name evidence="1" type="ORF">DWZ83_06575</name>
</gene>
<keyword evidence="2" id="KW-1185">Reference proteome</keyword>
<proteinExistence type="predicted"/>
<organism evidence="1 2">
    <name type="scientific">Amedibacillus dolichus</name>
    <dbReference type="NCBI Taxonomy" id="31971"/>
    <lineage>
        <taxon>Bacteria</taxon>
        <taxon>Bacillati</taxon>
        <taxon>Bacillota</taxon>
        <taxon>Erysipelotrichia</taxon>
        <taxon>Erysipelotrichales</taxon>
        <taxon>Erysipelotrichaceae</taxon>
        <taxon>Amedibacillus</taxon>
    </lineage>
</organism>
<dbReference type="AlphaFoldDB" id="A0A415PBN5"/>
<protein>
    <submittedName>
        <fullName evidence="1">Uncharacterized protein</fullName>
    </submittedName>
</protein>
<dbReference type="EMBL" id="QRPK01000030">
    <property type="protein sequence ID" value="RHM10140.1"/>
    <property type="molecule type" value="Genomic_DNA"/>
</dbReference>
<dbReference type="OrthoDB" id="1643491at2"/>
<dbReference type="RefSeq" id="WP_118365638.1">
    <property type="nucleotide sequence ID" value="NZ_QRPK01000030.1"/>
</dbReference>
<dbReference type="Proteomes" id="UP000284868">
    <property type="component" value="Unassembled WGS sequence"/>
</dbReference>
<evidence type="ECO:0000313" key="1">
    <source>
        <dbReference type="EMBL" id="RHM10140.1"/>
    </source>
</evidence>